<evidence type="ECO:0000313" key="1">
    <source>
        <dbReference type="EMBL" id="GBP40205.1"/>
    </source>
</evidence>
<gene>
    <name evidence="1" type="ORF">EVAR_37606_1</name>
</gene>
<accession>A0A4C1VQW7</accession>
<evidence type="ECO:0000313" key="2">
    <source>
        <dbReference type="Proteomes" id="UP000299102"/>
    </source>
</evidence>
<reference evidence="1 2" key="1">
    <citation type="journal article" date="2019" name="Commun. Biol.">
        <title>The bagworm genome reveals a unique fibroin gene that provides high tensile strength.</title>
        <authorList>
            <person name="Kono N."/>
            <person name="Nakamura H."/>
            <person name="Ohtoshi R."/>
            <person name="Tomita M."/>
            <person name="Numata K."/>
            <person name="Arakawa K."/>
        </authorList>
    </citation>
    <scope>NUCLEOTIDE SEQUENCE [LARGE SCALE GENOMIC DNA]</scope>
</reference>
<dbReference type="Proteomes" id="UP000299102">
    <property type="component" value="Unassembled WGS sequence"/>
</dbReference>
<name>A0A4C1VQW7_EUMVA</name>
<dbReference type="EMBL" id="BGZK01000378">
    <property type="protein sequence ID" value="GBP40205.1"/>
    <property type="molecule type" value="Genomic_DNA"/>
</dbReference>
<protein>
    <submittedName>
        <fullName evidence="1">Uncharacterized protein</fullName>
    </submittedName>
</protein>
<sequence length="77" mass="8527">MFLGLWHPAGEGTMHPGALDIIACDGSNLNNKCYVSWRERTLTALTISRRARGPPDDPEVGKNPLAVQIRPDVFRLI</sequence>
<comment type="caution">
    <text evidence="1">The sequence shown here is derived from an EMBL/GenBank/DDBJ whole genome shotgun (WGS) entry which is preliminary data.</text>
</comment>
<keyword evidence="2" id="KW-1185">Reference proteome</keyword>
<dbReference type="AlphaFoldDB" id="A0A4C1VQW7"/>
<proteinExistence type="predicted"/>
<organism evidence="1 2">
    <name type="scientific">Eumeta variegata</name>
    <name type="common">Bagworm moth</name>
    <name type="synonym">Eumeta japonica</name>
    <dbReference type="NCBI Taxonomy" id="151549"/>
    <lineage>
        <taxon>Eukaryota</taxon>
        <taxon>Metazoa</taxon>
        <taxon>Ecdysozoa</taxon>
        <taxon>Arthropoda</taxon>
        <taxon>Hexapoda</taxon>
        <taxon>Insecta</taxon>
        <taxon>Pterygota</taxon>
        <taxon>Neoptera</taxon>
        <taxon>Endopterygota</taxon>
        <taxon>Lepidoptera</taxon>
        <taxon>Glossata</taxon>
        <taxon>Ditrysia</taxon>
        <taxon>Tineoidea</taxon>
        <taxon>Psychidae</taxon>
        <taxon>Oiketicinae</taxon>
        <taxon>Eumeta</taxon>
    </lineage>
</organism>